<name>A0ABQ8KEE0_9APHY</name>
<gene>
    <name evidence="3" type="ORF">C8Q71DRAFT_65351</name>
</gene>
<feature type="region of interest" description="Disordered" evidence="1">
    <location>
        <begin position="265"/>
        <end position="306"/>
    </location>
</feature>
<comment type="caution">
    <text evidence="3">The sequence shown here is derived from an EMBL/GenBank/DDBJ whole genome shotgun (WGS) entry which is preliminary data.</text>
</comment>
<keyword evidence="2" id="KW-1133">Transmembrane helix</keyword>
<keyword evidence="4" id="KW-1185">Reference proteome</keyword>
<reference evidence="3 4" key="1">
    <citation type="journal article" date="2021" name="Environ. Microbiol.">
        <title>Gene family expansions and transcriptome signatures uncover fungal adaptations to wood decay.</title>
        <authorList>
            <person name="Hage H."/>
            <person name="Miyauchi S."/>
            <person name="Viragh M."/>
            <person name="Drula E."/>
            <person name="Min B."/>
            <person name="Chaduli D."/>
            <person name="Navarro D."/>
            <person name="Favel A."/>
            <person name="Norest M."/>
            <person name="Lesage-Meessen L."/>
            <person name="Balint B."/>
            <person name="Merenyi Z."/>
            <person name="de Eugenio L."/>
            <person name="Morin E."/>
            <person name="Martinez A.T."/>
            <person name="Baldrian P."/>
            <person name="Stursova M."/>
            <person name="Martinez M.J."/>
            <person name="Novotny C."/>
            <person name="Magnuson J.K."/>
            <person name="Spatafora J.W."/>
            <person name="Maurice S."/>
            <person name="Pangilinan J."/>
            <person name="Andreopoulos W."/>
            <person name="LaButti K."/>
            <person name="Hundley H."/>
            <person name="Na H."/>
            <person name="Kuo A."/>
            <person name="Barry K."/>
            <person name="Lipzen A."/>
            <person name="Henrissat B."/>
            <person name="Riley R."/>
            <person name="Ahrendt S."/>
            <person name="Nagy L.G."/>
            <person name="Grigoriev I.V."/>
            <person name="Martin F."/>
            <person name="Rosso M.N."/>
        </authorList>
    </citation>
    <scope>NUCLEOTIDE SEQUENCE [LARGE SCALE GENOMIC DNA]</scope>
    <source>
        <strain evidence="3 4">CIRM-BRFM 1785</strain>
    </source>
</reference>
<dbReference type="Proteomes" id="UP000814176">
    <property type="component" value="Unassembled WGS sequence"/>
</dbReference>
<accession>A0ABQ8KEE0</accession>
<protein>
    <submittedName>
        <fullName evidence="3">Uncharacterized protein</fullName>
    </submittedName>
</protein>
<organism evidence="3 4">
    <name type="scientific">Rhodofomes roseus</name>
    <dbReference type="NCBI Taxonomy" id="34475"/>
    <lineage>
        <taxon>Eukaryota</taxon>
        <taxon>Fungi</taxon>
        <taxon>Dikarya</taxon>
        <taxon>Basidiomycota</taxon>
        <taxon>Agaricomycotina</taxon>
        <taxon>Agaricomycetes</taxon>
        <taxon>Polyporales</taxon>
        <taxon>Rhodofomes</taxon>
    </lineage>
</organism>
<keyword evidence="2" id="KW-0472">Membrane</keyword>
<feature type="region of interest" description="Disordered" evidence="1">
    <location>
        <begin position="192"/>
        <end position="218"/>
    </location>
</feature>
<sequence length="306" mass="32303">MSSKAPKLYSVDVSDPRLVYEPAEAWGPSCSNGDTGTQTAGSSVTFTFNGTFVEVYGSSSSAQTSTSFVLDGQQAVNYASSGASSQDLPLYHSFTLNHGAHTLKITVKGDDPSLCLQQLQFTGTPVHSASSASSAVVPTQTQALNSSSTTTSSNHLSPGAICGIAISSIVVLFLVIFTILYACGLLPRHCRRGRRPSKDEGVDIILDEMPKSPPPPVGMDIFRKMLIQHAQNNAMTRLASGPNSKKSSSNGTRSTAIFSSVVILTPPVSSSGGSHGRSERQPQRPQRAQLRPSTPTLHIANQVQSP</sequence>
<proteinExistence type="predicted"/>
<evidence type="ECO:0000313" key="4">
    <source>
        <dbReference type="Proteomes" id="UP000814176"/>
    </source>
</evidence>
<feature type="compositionally biased region" description="Polar residues" evidence="1">
    <location>
        <begin position="293"/>
        <end position="306"/>
    </location>
</feature>
<evidence type="ECO:0000313" key="3">
    <source>
        <dbReference type="EMBL" id="KAH9836081.1"/>
    </source>
</evidence>
<evidence type="ECO:0000256" key="1">
    <source>
        <dbReference type="SAM" id="MobiDB-lite"/>
    </source>
</evidence>
<keyword evidence="2" id="KW-0812">Transmembrane</keyword>
<dbReference type="RefSeq" id="XP_047778366.1">
    <property type="nucleotide sequence ID" value="XM_047919649.1"/>
</dbReference>
<dbReference type="EMBL" id="JADCUA010000011">
    <property type="protein sequence ID" value="KAH9836081.1"/>
    <property type="molecule type" value="Genomic_DNA"/>
</dbReference>
<dbReference type="Gene3D" id="2.60.120.260">
    <property type="entry name" value="Galactose-binding domain-like"/>
    <property type="match status" value="1"/>
</dbReference>
<feature type="transmembrane region" description="Helical" evidence="2">
    <location>
        <begin position="164"/>
        <end position="186"/>
    </location>
</feature>
<dbReference type="GeneID" id="72000381"/>
<feature type="compositionally biased region" description="Low complexity" evidence="1">
    <location>
        <begin position="283"/>
        <end position="292"/>
    </location>
</feature>
<evidence type="ECO:0000256" key="2">
    <source>
        <dbReference type="SAM" id="Phobius"/>
    </source>
</evidence>